<name>A0A2C4KVU6_9BACI</name>
<dbReference type="RefSeq" id="WP_098048822.1">
    <property type="nucleotide sequence ID" value="NZ_NUDG01000035.1"/>
</dbReference>
<proteinExistence type="predicted"/>
<gene>
    <name evidence="2" type="ORF">COL66_04155</name>
</gene>
<dbReference type="Proteomes" id="UP000223311">
    <property type="component" value="Unassembled WGS sequence"/>
</dbReference>
<accession>A0A2C4KVU6</accession>
<keyword evidence="1" id="KW-0812">Transmembrane</keyword>
<sequence>MDKLQKTTVKHSKQLSWQFLQRKTSSFEKKSDFLALAVTILLSSIIGTCLDAFFVANQIYSFPVRPFSSIFSVNIGFTLFVLPTLTVIFIHISKKLSKVSRILFIISIGICASLFEQIAESLGLFVHSTNWNHTYSLFGYMIFHSFIWNVYNWIKKIKRPL</sequence>
<dbReference type="EMBL" id="NVGE01000002">
    <property type="protein sequence ID" value="PFZ35021.1"/>
    <property type="molecule type" value="Genomic_DNA"/>
</dbReference>
<keyword evidence="1" id="KW-0472">Membrane</keyword>
<feature type="transmembrane region" description="Helical" evidence="1">
    <location>
        <begin position="137"/>
        <end position="154"/>
    </location>
</feature>
<reference evidence="2 3" key="1">
    <citation type="submission" date="2017-09" db="EMBL/GenBank/DDBJ databases">
        <title>Large-scale bioinformatics analysis of Bacillus genomes uncovers conserved roles of natural products in bacterial physiology.</title>
        <authorList>
            <consortium name="Agbiome Team Llc"/>
            <person name="Bleich R.M."/>
            <person name="Grubbs K.J."/>
            <person name="Santa Maria K.C."/>
            <person name="Allen S.E."/>
            <person name="Farag S."/>
            <person name="Shank E.A."/>
            <person name="Bowers A."/>
        </authorList>
    </citation>
    <scope>NUCLEOTIDE SEQUENCE [LARGE SCALE GENOMIC DNA]</scope>
    <source>
        <strain evidence="2 3">AFS080080</strain>
    </source>
</reference>
<feature type="transmembrane region" description="Helical" evidence="1">
    <location>
        <begin position="33"/>
        <end position="55"/>
    </location>
</feature>
<dbReference type="AlphaFoldDB" id="A0A2C4KVU6"/>
<evidence type="ECO:0000313" key="2">
    <source>
        <dbReference type="EMBL" id="PFZ35021.1"/>
    </source>
</evidence>
<dbReference type="NCBIfam" id="NF041644">
    <property type="entry name" value="CBO0543_fam"/>
    <property type="match status" value="1"/>
</dbReference>
<feature type="transmembrane region" description="Helical" evidence="1">
    <location>
        <begin position="102"/>
        <end position="125"/>
    </location>
</feature>
<feature type="transmembrane region" description="Helical" evidence="1">
    <location>
        <begin position="67"/>
        <end position="90"/>
    </location>
</feature>
<evidence type="ECO:0000256" key="1">
    <source>
        <dbReference type="SAM" id="Phobius"/>
    </source>
</evidence>
<evidence type="ECO:0000313" key="3">
    <source>
        <dbReference type="Proteomes" id="UP000223311"/>
    </source>
</evidence>
<dbReference type="InterPro" id="IPR048147">
    <property type="entry name" value="CBO0543-like"/>
</dbReference>
<organism evidence="2 3">
    <name type="scientific">Bacillus wiedmannii</name>
    <dbReference type="NCBI Taxonomy" id="1890302"/>
    <lineage>
        <taxon>Bacteria</taxon>
        <taxon>Bacillati</taxon>
        <taxon>Bacillota</taxon>
        <taxon>Bacilli</taxon>
        <taxon>Bacillales</taxon>
        <taxon>Bacillaceae</taxon>
        <taxon>Bacillus</taxon>
        <taxon>Bacillus cereus group</taxon>
    </lineage>
</organism>
<comment type="caution">
    <text evidence="2">The sequence shown here is derived from an EMBL/GenBank/DDBJ whole genome shotgun (WGS) entry which is preliminary data.</text>
</comment>
<keyword evidence="1" id="KW-1133">Transmembrane helix</keyword>
<evidence type="ECO:0008006" key="4">
    <source>
        <dbReference type="Google" id="ProtNLM"/>
    </source>
</evidence>
<protein>
    <recommendedName>
        <fullName evidence="4">Group-specific protein</fullName>
    </recommendedName>
</protein>